<dbReference type="RefSeq" id="XP_060285471.1">
    <property type="nucleotide sequence ID" value="XM_060423819.1"/>
</dbReference>
<feature type="compositionally biased region" description="Polar residues" evidence="2">
    <location>
        <begin position="443"/>
        <end position="456"/>
    </location>
</feature>
<keyword evidence="4" id="KW-1185">Reference proteome</keyword>
<dbReference type="EMBL" id="MU839003">
    <property type="protein sequence ID" value="KAK1769258.1"/>
    <property type="molecule type" value="Genomic_DNA"/>
</dbReference>
<evidence type="ECO:0000313" key="3">
    <source>
        <dbReference type="EMBL" id="KAK1769258.1"/>
    </source>
</evidence>
<organism evidence="3 4">
    <name type="scientific">Phialemonium atrogriseum</name>
    <dbReference type="NCBI Taxonomy" id="1093897"/>
    <lineage>
        <taxon>Eukaryota</taxon>
        <taxon>Fungi</taxon>
        <taxon>Dikarya</taxon>
        <taxon>Ascomycota</taxon>
        <taxon>Pezizomycotina</taxon>
        <taxon>Sordariomycetes</taxon>
        <taxon>Sordariomycetidae</taxon>
        <taxon>Cephalothecales</taxon>
        <taxon>Cephalothecaceae</taxon>
        <taxon>Phialemonium</taxon>
    </lineage>
</organism>
<comment type="caution">
    <text evidence="3">The sequence shown here is derived from an EMBL/GenBank/DDBJ whole genome shotgun (WGS) entry which is preliminary data.</text>
</comment>
<accession>A0AAJ0FNG1</accession>
<dbReference type="GeneID" id="85307006"/>
<reference evidence="3" key="1">
    <citation type="submission" date="2023-06" db="EMBL/GenBank/DDBJ databases">
        <title>Genome-scale phylogeny and comparative genomics of the fungal order Sordariales.</title>
        <authorList>
            <consortium name="Lawrence Berkeley National Laboratory"/>
            <person name="Hensen N."/>
            <person name="Bonometti L."/>
            <person name="Westerberg I."/>
            <person name="Brannstrom I.O."/>
            <person name="Guillou S."/>
            <person name="Cros-Aarteil S."/>
            <person name="Calhoun S."/>
            <person name="Haridas S."/>
            <person name="Kuo A."/>
            <person name="Mondo S."/>
            <person name="Pangilinan J."/>
            <person name="Riley R."/>
            <person name="Labutti K."/>
            <person name="Andreopoulos B."/>
            <person name="Lipzen A."/>
            <person name="Chen C."/>
            <person name="Yanf M."/>
            <person name="Daum C."/>
            <person name="Ng V."/>
            <person name="Clum A."/>
            <person name="Steindorff A."/>
            <person name="Ohm R."/>
            <person name="Martin F."/>
            <person name="Silar P."/>
            <person name="Natvig D."/>
            <person name="Lalanne C."/>
            <person name="Gautier V."/>
            <person name="Ament-Velasquez S.L."/>
            <person name="Kruys A."/>
            <person name="Hutchinson M.I."/>
            <person name="Powell A.J."/>
            <person name="Barry K."/>
            <person name="Miller A.N."/>
            <person name="Grigoriev I.V."/>
            <person name="Debuchy R."/>
            <person name="Gladieux P."/>
            <person name="Thoren M.H."/>
            <person name="Johannesson H."/>
        </authorList>
    </citation>
    <scope>NUCLEOTIDE SEQUENCE</scope>
    <source>
        <strain evidence="3">8032-3</strain>
    </source>
</reference>
<sequence>MFRDESSHVIKKAKAKARKKALLSTDRDSSSPDTESRTSVTPEPRGKPLSLVTPSSHAKTPAAGPTLTWAKDENSLLPSPDSGSWPTTPLIALLYSLNPTYQERGTAFFFSRYVTVDENGGHQRFDFVYDVWKPASLAPERQVDGVLASMTAVGLIGLGHMIRSDEVLEAARKSYGTALRLTNQALKNPVEAARDTTMLSVLILSLFEMMTDTTPKTMKAWQEHVNGAVALAGMRGAEQFKRPGGAKMFLMLCYKVMISCIQRQMPMPETLVNLGNQLGKGLDDCDPAWQIATPVCRVLQTRYDIKCGNISEPQAILEQLSSIEDDFENLLDSFPTAWQHRTFKVSKNHPAIFRNMCHTYPTLWHATTWNSIRSCRMLILESILNEFQKHSSSTQPTPMSEPYTRAFQKARHKLERVCEDILASVPQHVGLLSPNGGGYENLNPATTPIPNVTVRQSPSPPTSPSSRSSSSGGEGNTPRECKMIPTGPTLVNPTLSKDSEEEAKRFMLLASATNSIVWPLYLVGMASICSEDMKAYVVERLRALYAETGQRQAEVIANMVETHELESTERQDAIGPLPLRDGLT</sequence>
<protein>
    <recommendedName>
        <fullName evidence="5">Transcription factor domain-containing protein</fullName>
    </recommendedName>
</protein>
<evidence type="ECO:0000256" key="2">
    <source>
        <dbReference type="SAM" id="MobiDB-lite"/>
    </source>
</evidence>
<feature type="region of interest" description="Disordered" evidence="2">
    <location>
        <begin position="436"/>
        <end position="495"/>
    </location>
</feature>
<keyword evidence="1" id="KW-0539">Nucleus</keyword>
<name>A0AAJ0FNG1_9PEZI</name>
<evidence type="ECO:0000313" key="4">
    <source>
        <dbReference type="Proteomes" id="UP001244011"/>
    </source>
</evidence>
<dbReference type="Proteomes" id="UP001244011">
    <property type="component" value="Unassembled WGS sequence"/>
</dbReference>
<feature type="region of interest" description="Disordered" evidence="2">
    <location>
        <begin position="1"/>
        <end position="82"/>
    </location>
</feature>
<dbReference type="PANTHER" id="PTHR38791:SF5">
    <property type="entry name" value="TRANSCRIPTION FACTOR DBAG-RELATED"/>
    <property type="match status" value="1"/>
</dbReference>
<dbReference type="AlphaFoldDB" id="A0AAJ0FNG1"/>
<evidence type="ECO:0000256" key="1">
    <source>
        <dbReference type="ARBA" id="ARBA00023242"/>
    </source>
</evidence>
<dbReference type="InterPro" id="IPR021858">
    <property type="entry name" value="Fun_TF"/>
</dbReference>
<evidence type="ECO:0008006" key="5">
    <source>
        <dbReference type="Google" id="ProtNLM"/>
    </source>
</evidence>
<dbReference type="PANTHER" id="PTHR38791">
    <property type="entry name" value="ZN(II)2CYS6 TRANSCRIPTION FACTOR (EUROFUNG)-RELATED-RELATED"/>
    <property type="match status" value="1"/>
</dbReference>
<dbReference type="Pfam" id="PF11951">
    <property type="entry name" value="Fungal_trans_2"/>
    <property type="match status" value="1"/>
</dbReference>
<gene>
    <name evidence="3" type="ORF">QBC33DRAFT_348846</name>
</gene>
<proteinExistence type="predicted"/>
<dbReference type="InterPro" id="IPR053175">
    <property type="entry name" value="DHMBA_Reg_Transcription_Factor"/>
</dbReference>
<feature type="compositionally biased region" description="Basic residues" evidence="2">
    <location>
        <begin position="9"/>
        <end position="21"/>
    </location>
</feature>
<feature type="compositionally biased region" description="Basic and acidic residues" evidence="2">
    <location>
        <begin position="25"/>
        <end position="36"/>
    </location>
</feature>